<gene>
    <name evidence="3" type="ORF">H8K47_03050</name>
</gene>
<accession>A0A923I0Q0</accession>
<evidence type="ECO:0000313" key="3">
    <source>
        <dbReference type="EMBL" id="MBC3934332.1"/>
    </source>
</evidence>
<dbReference type="Proteomes" id="UP000612361">
    <property type="component" value="Unassembled WGS sequence"/>
</dbReference>
<protein>
    <submittedName>
        <fullName evidence="3">Transporter substrate-binding domain-containing protein</fullName>
    </submittedName>
</protein>
<dbReference type="PANTHER" id="PTHR35936">
    <property type="entry name" value="MEMBRANE-BOUND LYTIC MUREIN TRANSGLYCOSYLASE F"/>
    <property type="match status" value="1"/>
</dbReference>
<comment type="caution">
    <text evidence="3">The sequence shown here is derived from an EMBL/GenBank/DDBJ whole genome shotgun (WGS) entry which is preliminary data.</text>
</comment>
<evidence type="ECO:0000259" key="2">
    <source>
        <dbReference type="SMART" id="SM00062"/>
    </source>
</evidence>
<dbReference type="SMART" id="SM00062">
    <property type="entry name" value="PBPb"/>
    <property type="match status" value="1"/>
</dbReference>
<organism evidence="3 4">
    <name type="scientific">Undibacterium rugosum</name>
    <dbReference type="NCBI Taxonomy" id="2762291"/>
    <lineage>
        <taxon>Bacteria</taxon>
        <taxon>Pseudomonadati</taxon>
        <taxon>Pseudomonadota</taxon>
        <taxon>Betaproteobacteria</taxon>
        <taxon>Burkholderiales</taxon>
        <taxon>Oxalobacteraceae</taxon>
        <taxon>Undibacterium</taxon>
    </lineage>
</organism>
<dbReference type="SUPFAM" id="SSF53850">
    <property type="entry name" value="Periplasmic binding protein-like II"/>
    <property type="match status" value="1"/>
</dbReference>
<reference evidence="3" key="1">
    <citation type="submission" date="2020-08" db="EMBL/GenBank/DDBJ databases">
        <title>Novel species isolated from subtropical streams in China.</title>
        <authorList>
            <person name="Lu H."/>
        </authorList>
    </citation>
    <scope>NUCLEOTIDE SEQUENCE</scope>
    <source>
        <strain evidence="3">CY7W</strain>
    </source>
</reference>
<dbReference type="Gene3D" id="3.40.190.10">
    <property type="entry name" value="Periplasmic binding protein-like II"/>
    <property type="match status" value="2"/>
</dbReference>
<sequence length="250" mass="28153">MLSLLLAGLVYSGQAGARAEEKLRIAVIETLDYPLNVFDKQHQLTDGLLKDYTDAIARGLQAQAVYQNCSRRRLEPALLRGDADLACYFSPQWVDQPADLQWTLPNLPQFERVLVRKGNAVPSSYPAQLIGKTIATQLAYHYPQIQQEVAAGKIQRLDQVEVASMFRLVAMGAADALITSDAEIEGYFKLHPEQRSQFSIAPTHFSRVYTQCALSPKSGWKLEQINRQIQRLFDSGEQSRLMHQYGLTEK</sequence>
<name>A0A923I0Q0_9BURK</name>
<evidence type="ECO:0000313" key="4">
    <source>
        <dbReference type="Proteomes" id="UP000612361"/>
    </source>
</evidence>
<dbReference type="InterPro" id="IPR001638">
    <property type="entry name" value="Solute-binding_3/MltF_N"/>
</dbReference>
<feature type="domain" description="Solute-binding protein family 3/N-terminal" evidence="2">
    <location>
        <begin position="22"/>
        <end position="249"/>
    </location>
</feature>
<dbReference type="RefSeq" id="WP_186879949.1">
    <property type="nucleotide sequence ID" value="NZ_JACOGG010000002.1"/>
</dbReference>
<evidence type="ECO:0000256" key="1">
    <source>
        <dbReference type="ARBA" id="ARBA00022729"/>
    </source>
</evidence>
<dbReference type="PANTHER" id="PTHR35936:SF6">
    <property type="entry name" value="AMINO ACID ABC TRANSPORTER SUBSTRATE-BINDING PAAT FAMILY PROTEIN"/>
    <property type="match status" value="1"/>
</dbReference>
<dbReference type="EMBL" id="JACOGG010000002">
    <property type="protein sequence ID" value="MBC3934332.1"/>
    <property type="molecule type" value="Genomic_DNA"/>
</dbReference>
<keyword evidence="4" id="KW-1185">Reference proteome</keyword>
<proteinExistence type="predicted"/>
<keyword evidence="1" id="KW-0732">Signal</keyword>
<dbReference type="AlphaFoldDB" id="A0A923I0Q0"/>